<reference evidence="1" key="1">
    <citation type="submission" date="2019-09" db="EMBL/GenBank/DDBJ databases">
        <authorList>
            <person name="Rodrigo-Torres L."/>
            <person name="Arahal R. D."/>
            <person name="Lucena T."/>
        </authorList>
    </citation>
    <scope>NUCLEOTIDE SEQUENCE</scope>
    <source>
        <strain evidence="1">ISS653</strain>
    </source>
</reference>
<dbReference type="EMBL" id="CABVMM010000007">
    <property type="protein sequence ID" value="VVV00725.1"/>
    <property type="molecule type" value="Genomic_DNA"/>
</dbReference>
<proteinExistence type="predicted"/>
<evidence type="ECO:0000313" key="2">
    <source>
        <dbReference type="Proteomes" id="UP000356253"/>
    </source>
</evidence>
<protein>
    <submittedName>
        <fullName evidence="1">Uncharacterized protein</fullName>
    </submittedName>
</protein>
<comment type="caution">
    <text evidence="1">The sequence shown here is derived from an EMBL/GenBank/DDBJ whole genome shotgun (WGS) entry which is preliminary data.</text>
</comment>
<accession>A0AC61YBH0</accession>
<evidence type="ECO:0000313" key="1">
    <source>
        <dbReference type="EMBL" id="VVV00725.1"/>
    </source>
</evidence>
<dbReference type="Proteomes" id="UP000356253">
    <property type="component" value="Unassembled WGS sequence"/>
</dbReference>
<sequence length="257" mass="29199">MKSLFRIITLITVSLLVVSCFDNKQDRNYQYFPNMYKSPSYETYVGYDNSIFKDGQEAKLPVEGTISRGWLPYEYEDTNEGYAQAKANLKNPVPYTEANLNKGKELYTIYCAICHGDKGDGKGTLAEREKILGIPAYNDPGRAITEGSVYHVMYYGINNMGSYAAQTNEVERWQIDHYVIDLKRQLNGEPKREFVKENTDEPSFMAKGIALRDQSVEAIEEEGHDPVEVEGQEGEEHSDMNANTENHSEAEQTSEEN</sequence>
<name>A0AC61YBH0_9FLAO</name>
<gene>
    <name evidence="1" type="ORF">FVB9532_02000</name>
</gene>
<organism evidence="1 2">
    <name type="scientific">Mesonia oceanica</name>
    <dbReference type="NCBI Taxonomy" id="2687242"/>
    <lineage>
        <taxon>Bacteria</taxon>
        <taxon>Pseudomonadati</taxon>
        <taxon>Bacteroidota</taxon>
        <taxon>Flavobacteriia</taxon>
        <taxon>Flavobacteriales</taxon>
        <taxon>Flavobacteriaceae</taxon>
        <taxon>Mesonia</taxon>
    </lineage>
</organism>
<keyword evidence="2" id="KW-1185">Reference proteome</keyword>